<comment type="caution">
    <text evidence="4">The sequence shown here is derived from an EMBL/GenBank/DDBJ whole genome shotgun (WGS) entry which is preliminary data.</text>
</comment>
<protein>
    <recommendedName>
        <fullName evidence="3">NACHT domain-containing protein</fullName>
    </recommendedName>
</protein>
<evidence type="ECO:0000313" key="5">
    <source>
        <dbReference type="Proteomes" id="UP000241158"/>
    </source>
</evidence>
<dbReference type="Pfam" id="PF13306">
    <property type="entry name" value="LRR_5"/>
    <property type="match status" value="1"/>
</dbReference>
<evidence type="ECO:0000256" key="1">
    <source>
        <dbReference type="ARBA" id="ARBA00022741"/>
    </source>
</evidence>
<evidence type="ECO:0000313" key="4">
    <source>
        <dbReference type="EMBL" id="PSH58401.1"/>
    </source>
</evidence>
<dbReference type="InterPro" id="IPR007111">
    <property type="entry name" value="NACHT_NTPase"/>
</dbReference>
<dbReference type="PANTHER" id="PTHR46844:SF1">
    <property type="entry name" value="SLR5058 PROTEIN"/>
    <property type="match status" value="1"/>
</dbReference>
<dbReference type="Gene3D" id="3.80.10.10">
    <property type="entry name" value="Ribonuclease Inhibitor"/>
    <property type="match status" value="2"/>
</dbReference>
<dbReference type="PANTHER" id="PTHR46844">
    <property type="entry name" value="SLR5058 PROTEIN"/>
    <property type="match status" value="1"/>
</dbReference>
<name>A0A2P7AW33_9HYPH</name>
<evidence type="ECO:0000256" key="2">
    <source>
        <dbReference type="ARBA" id="ARBA00022840"/>
    </source>
</evidence>
<dbReference type="InterPro" id="IPR032675">
    <property type="entry name" value="LRR_dom_sf"/>
</dbReference>
<keyword evidence="5" id="KW-1185">Reference proteome</keyword>
<dbReference type="GO" id="GO:0005524">
    <property type="term" value="F:ATP binding"/>
    <property type="evidence" value="ECO:0007669"/>
    <property type="project" value="UniProtKB-KW"/>
</dbReference>
<dbReference type="Gene3D" id="1.25.10.10">
    <property type="entry name" value="Leucine-rich Repeat Variant"/>
    <property type="match status" value="1"/>
</dbReference>
<reference evidence="5" key="1">
    <citation type="submission" date="2017-11" db="EMBL/GenBank/DDBJ databases">
        <authorList>
            <person name="Kuznetsova I."/>
            <person name="Sazanova A."/>
            <person name="Chirak E."/>
            <person name="Safronova V."/>
            <person name="Willems A."/>
        </authorList>
    </citation>
    <scope>NUCLEOTIDE SEQUENCE [LARGE SCALE GENOMIC DNA]</scope>
    <source>
        <strain evidence="5">PEPV15</strain>
    </source>
</reference>
<proteinExistence type="predicted"/>
<dbReference type="SUPFAM" id="SSF52540">
    <property type="entry name" value="P-loop containing nucleoside triphosphate hydrolases"/>
    <property type="match status" value="1"/>
</dbReference>
<dbReference type="PROSITE" id="PS50837">
    <property type="entry name" value="NACHT"/>
    <property type="match status" value="1"/>
</dbReference>
<organism evidence="4 5">
    <name type="scientific">Phyllobacterium endophyticum</name>
    <dbReference type="NCBI Taxonomy" id="1149773"/>
    <lineage>
        <taxon>Bacteria</taxon>
        <taxon>Pseudomonadati</taxon>
        <taxon>Pseudomonadota</taxon>
        <taxon>Alphaproteobacteria</taxon>
        <taxon>Hyphomicrobiales</taxon>
        <taxon>Phyllobacteriaceae</taxon>
        <taxon>Phyllobacterium</taxon>
    </lineage>
</organism>
<dbReference type="Pfam" id="PF05729">
    <property type="entry name" value="NACHT"/>
    <property type="match status" value="1"/>
</dbReference>
<sequence>MGKLLARAGLLKAGFAQRLEAAIKLATERYLAEDSSFNIVEVHSFLQSRTLSRALGGFLLEGKPIDVPSLAERMSSYVGVPLTDAPEAWPNQIDPFRFVGGFIEQLMSIFASDADDGIIWLANALADQRSALSKIHLSVEEIRTGLPRIISSSMAGPAEAQVVEFEKRYLEHLNSRFQKVTTPGARELHGLGQSLSIAYISLNLKSGAAGEPVRAEQFLSQNPHVVIRGPAGSGKTTLLSWIVTRCAEIDSREEASDWSGLVPFFVPLRKVARIDSGAPTLERLIDYSVDEKVWTRKAPKNWIENVLRKQKRAVLMIDGVDELPASRRPEFWNWLQSVQTEYPGNRIIVTSRALPGSPVEGALTEQWNPPSGFVEAQLQDMSNADVTKFVHHWHDAVDTSKLDRQEQSSLEEARNSLPLKLEDAANRRIRELCNTPLLCAMVCVLHWREEGYLPRYRVDLYDKCCDMLIEARDLKRGVEPPPGPLAALSKNDKEMVLQRLAIEMMHNRQDGDVAGDDAYRIEISREKAIAWIVPRIPSFQSATAREARAVDVLDFLIERTGLLREPATDLIDFPHRTFQEYLAACAAGADSQEEMLARKADDDQWHETIMLAAGTTTGGVGFGRKLIEALIGRGERHKSLRKKQQQIRKTSFALALGCLENIKQQDPQLRQRVLSNLGELVPPRNETDARILSVAGDAAVPQLAYSMWKDENTATVAACTRALRLIGTTEALKALERGYVQDSREAVVSEVCRTGLIDYAVIPLVLKYVKANGRLPNFAPPSNVTLYVNVEGLRDLSIDFLETKELHRLEELEGLKKLSIERAKSDAPELRLIPPSTEDLTLIRFEGKEFDWLSRISSLTDLTIMGQGNPSSLDFVDTAPHLTRLTLFGQKIPNLQPLSSLGDLRHLSLIGIRGPTTLAPLAPLENLASIHIEDLKGVRSFSAVGEIANLSKLTIVGSDFAPQQPPRFTSRSALKDFGAYGVSDMTDLEFISQAESMEELALASCTDLKSITSLEALSGLRKLSLSNLRPNLPLKLKPFRNLELFQLSLMPSVVDETLEDISKNVRVVELSRCPKLRDLSPLSACTKIQSLAISALPKVENLDFIRGLTDLTSFVLENCDSLESLDFLEGLSIEELRLHSTDSISNFKVLSTLTELKTITFLACETLTDLSFLSDLPKLEKVWLMPSSDKVSIPENLLPKIVQKNTFPPWMRNHQLLLDQWYSDGVTLFNPTAFRRVHYHYRAGLDDITF</sequence>
<keyword evidence="2" id="KW-0067">ATP-binding</keyword>
<dbReference type="Gene3D" id="3.40.50.300">
    <property type="entry name" value="P-loop containing nucleotide triphosphate hydrolases"/>
    <property type="match status" value="1"/>
</dbReference>
<dbReference type="EMBL" id="PGGN01000002">
    <property type="protein sequence ID" value="PSH58401.1"/>
    <property type="molecule type" value="Genomic_DNA"/>
</dbReference>
<dbReference type="InterPro" id="IPR027417">
    <property type="entry name" value="P-loop_NTPase"/>
</dbReference>
<feature type="domain" description="NACHT" evidence="3">
    <location>
        <begin position="223"/>
        <end position="352"/>
    </location>
</feature>
<dbReference type="Proteomes" id="UP000241158">
    <property type="component" value="Unassembled WGS sequence"/>
</dbReference>
<evidence type="ECO:0000259" key="3">
    <source>
        <dbReference type="PROSITE" id="PS50837"/>
    </source>
</evidence>
<accession>A0A2P7AW33</accession>
<dbReference type="AlphaFoldDB" id="A0A2P7AW33"/>
<keyword evidence="1" id="KW-0547">Nucleotide-binding</keyword>
<dbReference type="InterPro" id="IPR011989">
    <property type="entry name" value="ARM-like"/>
</dbReference>
<gene>
    <name evidence="4" type="ORF">CU100_12405</name>
</gene>
<dbReference type="InterPro" id="IPR026906">
    <property type="entry name" value="LRR_5"/>
</dbReference>
<dbReference type="SUPFAM" id="SSF52058">
    <property type="entry name" value="L domain-like"/>
    <property type="match status" value="1"/>
</dbReference>